<reference evidence="1 2" key="1">
    <citation type="journal article" date="2023" name="Sci. Data">
        <title>Genome assembly of the Korean intertidal mud-creeper Batillaria attramentaria.</title>
        <authorList>
            <person name="Patra A.K."/>
            <person name="Ho P.T."/>
            <person name="Jun S."/>
            <person name="Lee S.J."/>
            <person name="Kim Y."/>
            <person name="Won Y.J."/>
        </authorList>
    </citation>
    <scope>NUCLEOTIDE SEQUENCE [LARGE SCALE GENOMIC DNA]</scope>
    <source>
        <strain evidence="1">Wonlab-2016</strain>
    </source>
</reference>
<accession>A0ABD0LJX8</accession>
<dbReference type="Proteomes" id="UP001519460">
    <property type="component" value="Unassembled WGS sequence"/>
</dbReference>
<protein>
    <submittedName>
        <fullName evidence="1">Uncharacterized protein</fullName>
    </submittedName>
</protein>
<organism evidence="1 2">
    <name type="scientific">Batillaria attramentaria</name>
    <dbReference type="NCBI Taxonomy" id="370345"/>
    <lineage>
        <taxon>Eukaryota</taxon>
        <taxon>Metazoa</taxon>
        <taxon>Spiralia</taxon>
        <taxon>Lophotrochozoa</taxon>
        <taxon>Mollusca</taxon>
        <taxon>Gastropoda</taxon>
        <taxon>Caenogastropoda</taxon>
        <taxon>Sorbeoconcha</taxon>
        <taxon>Cerithioidea</taxon>
        <taxon>Batillariidae</taxon>
        <taxon>Batillaria</taxon>
    </lineage>
</organism>
<evidence type="ECO:0000313" key="1">
    <source>
        <dbReference type="EMBL" id="KAK7499819.1"/>
    </source>
</evidence>
<name>A0ABD0LJX8_9CAEN</name>
<dbReference type="EMBL" id="JACVVK020000041">
    <property type="protein sequence ID" value="KAK7499819.1"/>
    <property type="molecule type" value="Genomic_DNA"/>
</dbReference>
<dbReference type="AlphaFoldDB" id="A0ABD0LJX8"/>
<comment type="caution">
    <text evidence="1">The sequence shown here is derived from an EMBL/GenBank/DDBJ whole genome shotgun (WGS) entry which is preliminary data.</text>
</comment>
<sequence length="99" mass="11288">MTRRELTRVLSVSDCVQYTDETGCYDRHLILYTVQPASYSCVMESVYNSDQTAAWTDEEEGLACSNARSRLLYMWIPVTIDLRLQYFPAKITVCSLSGS</sequence>
<evidence type="ECO:0000313" key="2">
    <source>
        <dbReference type="Proteomes" id="UP001519460"/>
    </source>
</evidence>
<keyword evidence="2" id="KW-1185">Reference proteome</keyword>
<gene>
    <name evidence="1" type="ORF">BaRGS_00008910</name>
</gene>
<proteinExistence type="predicted"/>